<name>A0A1U6ITP5_9SPHN</name>
<evidence type="ECO:0000313" key="5">
    <source>
        <dbReference type="Proteomes" id="UP000190989"/>
    </source>
</evidence>
<dbReference type="Gene3D" id="3.90.25.10">
    <property type="entry name" value="UDP-galactose 4-epimerase, domain 1"/>
    <property type="match status" value="1"/>
</dbReference>
<dbReference type="Gene3D" id="3.40.50.720">
    <property type="entry name" value="NAD(P)-binding Rossmann-like Domain"/>
    <property type="match status" value="2"/>
</dbReference>
<feature type="domain" description="NAD-dependent epimerase/dehydratase" evidence="3">
    <location>
        <begin position="167"/>
        <end position="288"/>
    </location>
</feature>
<dbReference type="Proteomes" id="UP000190989">
    <property type="component" value="Unassembled WGS sequence"/>
</dbReference>
<protein>
    <submittedName>
        <fullName evidence="4">dTDP-L-rhamnose 4-epimerase</fullName>
    </submittedName>
</protein>
<evidence type="ECO:0000313" key="4">
    <source>
        <dbReference type="EMBL" id="SLK11342.1"/>
    </source>
</evidence>
<evidence type="ECO:0000256" key="1">
    <source>
        <dbReference type="ARBA" id="ARBA00005125"/>
    </source>
</evidence>
<reference evidence="5" key="1">
    <citation type="submission" date="2017-02" db="EMBL/GenBank/DDBJ databases">
        <authorList>
            <person name="Varghese N."/>
            <person name="Submissions S."/>
        </authorList>
    </citation>
    <scope>NUCLEOTIDE SEQUENCE [LARGE SCALE GENOMIC DNA]</scope>
    <source>
        <strain evidence="5">SM117</strain>
    </source>
</reference>
<dbReference type="STRING" id="428990.SAMN06295987_11425"/>
<dbReference type="InterPro" id="IPR001509">
    <property type="entry name" value="Epimerase_deHydtase"/>
</dbReference>
<dbReference type="SUPFAM" id="SSF51735">
    <property type="entry name" value="NAD(P)-binding Rossmann-fold domains"/>
    <property type="match status" value="1"/>
</dbReference>
<dbReference type="Pfam" id="PF01370">
    <property type="entry name" value="Epimerase"/>
    <property type="match status" value="2"/>
</dbReference>
<organism evidence="4 5">
    <name type="scientific">Novosphingobium mathurense</name>
    <dbReference type="NCBI Taxonomy" id="428990"/>
    <lineage>
        <taxon>Bacteria</taxon>
        <taxon>Pseudomonadati</taxon>
        <taxon>Pseudomonadota</taxon>
        <taxon>Alphaproteobacteria</taxon>
        <taxon>Sphingomonadales</taxon>
        <taxon>Sphingomonadaceae</taxon>
        <taxon>Novosphingobium</taxon>
    </lineage>
</organism>
<sequence>MTANVRIEALQGKRIFITGGAGFIGSRLTRALTAQGADVTIYDNLLEQVHGSSPRLDLPARLVVGDVRDKATMKAAVEASNPEVVVHLAAETGTGQSADEPTRYTEVNVVGTAQLIEILRDQAAPPERFVLAATRAVYGEGAYRTNSGQIVVPAPRDLEAMHEGRFAVYGADRTPLEPVPTDIDVPPMPGSVYGSSKLMQEYLLAQTPAPWQSVILRLQNVYGPGQSLRNPYTGVLSIFANQAMRGQPIFVYEDGEIYRDFVFVDDVVAAFVAGCHEPALLGGTFNIGTGEPTAILTAARLIMRELGLDEQNVSVNGAFRPGDIRYAVADIHRTLRTGVWKPEVAPASGIAQLVAWARSEFERGLVEN</sequence>
<dbReference type="EMBL" id="FVZE01000014">
    <property type="protein sequence ID" value="SLK11342.1"/>
    <property type="molecule type" value="Genomic_DNA"/>
</dbReference>
<keyword evidence="5" id="KW-1185">Reference proteome</keyword>
<dbReference type="PANTHER" id="PTHR43000">
    <property type="entry name" value="DTDP-D-GLUCOSE 4,6-DEHYDRATASE-RELATED"/>
    <property type="match status" value="1"/>
</dbReference>
<proteinExistence type="inferred from homology"/>
<feature type="domain" description="NAD-dependent epimerase/dehydratase" evidence="3">
    <location>
        <begin position="15"/>
        <end position="143"/>
    </location>
</feature>
<dbReference type="RefSeq" id="WP_217698237.1">
    <property type="nucleotide sequence ID" value="NZ_FVZE01000014.1"/>
</dbReference>
<comment type="pathway">
    <text evidence="1">Bacterial outer membrane biogenesis; LPS O-antigen biosynthesis.</text>
</comment>
<evidence type="ECO:0000256" key="2">
    <source>
        <dbReference type="ARBA" id="ARBA00007637"/>
    </source>
</evidence>
<dbReference type="AlphaFoldDB" id="A0A1U6ITP5"/>
<accession>A0A1U6ITP5</accession>
<comment type="similarity">
    <text evidence="2">Belongs to the NAD(P)-dependent epimerase/dehydratase family.</text>
</comment>
<evidence type="ECO:0000259" key="3">
    <source>
        <dbReference type="Pfam" id="PF01370"/>
    </source>
</evidence>
<dbReference type="InterPro" id="IPR036291">
    <property type="entry name" value="NAD(P)-bd_dom_sf"/>
</dbReference>
<gene>
    <name evidence="4" type="ORF">SAMN06295987_11425</name>
</gene>